<reference evidence="11 12" key="1">
    <citation type="journal article" date="2024" name="BMC Genomics">
        <title>Genome assembly of redclaw crayfish (Cherax quadricarinatus) provides insights into its immune adaptation and hypoxia tolerance.</title>
        <authorList>
            <person name="Liu Z."/>
            <person name="Zheng J."/>
            <person name="Li H."/>
            <person name="Fang K."/>
            <person name="Wang S."/>
            <person name="He J."/>
            <person name="Zhou D."/>
            <person name="Weng S."/>
            <person name="Chi M."/>
            <person name="Gu Z."/>
            <person name="He J."/>
            <person name="Li F."/>
            <person name="Wang M."/>
        </authorList>
    </citation>
    <scope>NUCLEOTIDE SEQUENCE [LARGE SCALE GENOMIC DNA]</scope>
    <source>
        <strain evidence="11">ZL_2023a</strain>
    </source>
</reference>
<dbReference type="GO" id="GO:0003682">
    <property type="term" value="F:chromatin binding"/>
    <property type="evidence" value="ECO:0007669"/>
    <property type="project" value="TreeGrafter"/>
</dbReference>
<evidence type="ECO:0000256" key="5">
    <source>
        <dbReference type="ARBA" id="ARBA00022454"/>
    </source>
</evidence>
<dbReference type="GO" id="GO:0005737">
    <property type="term" value="C:cytoplasm"/>
    <property type="evidence" value="ECO:0007669"/>
    <property type="project" value="UniProtKB-SubCell"/>
</dbReference>
<feature type="non-terminal residue" evidence="11">
    <location>
        <position position="1"/>
    </location>
</feature>
<sequence>GEKKKRKVKKKAVVETNLKNINVAKFDLEYDVDPLFKKTSSQFDEGRSGSGQFLNSLQLQDDSCFLMLDSETVLMDMLGEKISAKIEKICIPAPGDLNQKLICP</sequence>
<accession>A0AAW0WRY1</accession>
<dbReference type="PANTHER" id="PTHR13108">
    <property type="entry name" value="CONDENSIN COMPLEX SUBUNIT 2"/>
    <property type="match status" value="1"/>
</dbReference>
<keyword evidence="8" id="KW-0498">Mitosis</keyword>
<dbReference type="Pfam" id="PF05786">
    <property type="entry name" value="Cnd2"/>
    <property type="match status" value="1"/>
</dbReference>
<keyword evidence="5" id="KW-0158">Chromosome</keyword>
<gene>
    <name evidence="11" type="ORF">OTU49_008101</name>
</gene>
<evidence type="ECO:0000256" key="6">
    <source>
        <dbReference type="ARBA" id="ARBA00022490"/>
    </source>
</evidence>
<evidence type="ECO:0000313" key="12">
    <source>
        <dbReference type="Proteomes" id="UP001445076"/>
    </source>
</evidence>
<proteinExistence type="inferred from homology"/>
<feature type="non-terminal residue" evidence="11">
    <location>
        <position position="104"/>
    </location>
</feature>
<comment type="caution">
    <text evidence="11">The sequence shown here is derived from an EMBL/GenBank/DDBJ whole genome shotgun (WGS) entry which is preliminary data.</text>
</comment>
<name>A0AAW0WRY1_CHEQU</name>
<evidence type="ECO:0000256" key="8">
    <source>
        <dbReference type="ARBA" id="ARBA00022776"/>
    </source>
</evidence>
<evidence type="ECO:0000256" key="9">
    <source>
        <dbReference type="ARBA" id="ARBA00023067"/>
    </source>
</evidence>
<dbReference type="InterPro" id="IPR022816">
    <property type="entry name" value="Condensin_barren_su2"/>
</dbReference>
<keyword evidence="7" id="KW-0132">Cell division</keyword>
<protein>
    <recommendedName>
        <fullName evidence="4">Condensin complex subunit 2</fullName>
    </recommendedName>
</protein>
<keyword evidence="12" id="KW-1185">Reference proteome</keyword>
<dbReference type="AlphaFoldDB" id="A0AAW0WRY1"/>
<dbReference type="EMBL" id="JARKIK010000065">
    <property type="protein sequence ID" value="KAK8730137.1"/>
    <property type="molecule type" value="Genomic_DNA"/>
</dbReference>
<comment type="similarity">
    <text evidence="3">Belongs to the CND2 (condensin subunit 2) family.</text>
</comment>
<evidence type="ECO:0000313" key="11">
    <source>
        <dbReference type="EMBL" id="KAK8730137.1"/>
    </source>
</evidence>
<evidence type="ECO:0000256" key="7">
    <source>
        <dbReference type="ARBA" id="ARBA00022618"/>
    </source>
</evidence>
<comment type="subcellular location">
    <subcellularLocation>
        <location evidence="1">Chromosome</location>
    </subcellularLocation>
    <subcellularLocation>
        <location evidence="2">Cytoplasm</location>
    </subcellularLocation>
</comment>
<evidence type="ECO:0000256" key="4">
    <source>
        <dbReference type="ARBA" id="ARBA00016065"/>
    </source>
</evidence>
<keyword evidence="9" id="KW-0226">DNA condensation</keyword>
<dbReference type="GO" id="GO:0007076">
    <property type="term" value="P:mitotic chromosome condensation"/>
    <property type="evidence" value="ECO:0007669"/>
    <property type="project" value="InterPro"/>
</dbReference>
<organism evidence="11 12">
    <name type="scientific">Cherax quadricarinatus</name>
    <name type="common">Australian red claw crayfish</name>
    <dbReference type="NCBI Taxonomy" id="27406"/>
    <lineage>
        <taxon>Eukaryota</taxon>
        <taxon>Metazoa</taxon>
        <taxon>Ecdysozoa</taxon>
        <taxon>Arthropoda</taxon>
        <taxon>Crustacea</taxon>
        <taxon>Multicrustacea</taxon>
        <taxon>Malacostraca</taxon>
        <taxon>Eumalacostraca</taxon>
        <taxon>Eucarida</taxon>
        <taxon>Decapoda</taxon>
        <taxon>Pleocyemata</taxon>
        <taxon>Astacidea</taxon>
        <taxon>Parastacoidea</taxon>
        <taxon>Parastacidae</taxon>
        <taxon>Cherax</taxon>
    </lineage>
</organism>
<evidence type="ECO:0000256" key="3">
    <source>
        <dbReference type="ARBA" id="ARBA00009471"/>
    </source>
</evidence>
<keyword evidence="6" id="KW-0963">Cytoplasm</keyword>
<dbReference type="GO" id="GO:0051301">
    <property type="term" value="P:cell division"/>
    <property type="evidence" value="ECO:0007669"/>
    <property type="project" value="UniProtKB-KW"/>
</dbReference>
<evidence type="ECO:0000256" key="2">
    <source>
        <dbReference type="ARBA" id="ARBA00004496"/>
    </source>
</evidence>
<evidence type="ECO:0000256" key="10">
    <source>
        <dbReference type="ARBA" id="ARBA00023306"/>
    </source>
</evidence>
<dbReference type="GO" id="GO:0000796">
    <property type="term" value="C:condensin complex"/>
    <property type="evidence" value="ECO:0007669"/>
    <property type="project" value="InterPro"/>
</dbReference>
<evidence type="ECO:0000256" key="1">
    <source>
        <dbReference type="ARBA" id="ARBA00004286"/>
    </source>
</evidence>
<keyword evidence="10" id="KW-0131">Cell cycle</keyword>
<dbReference type="Proteomes" id="UP001445076">
    <property type="component" value="Unassembled WGS sequence"/>
</dbReference>
<dbReference type="PANTHER" id="PTHR13108:SF9">
    <property type="entry name" value="CONDENSIN COMPLEX SUBUNIT 2"/>
    <property type="match status" value="1"/>
</dbReference>